<name>A0A645A5X9_9ZZZZ</name>
<accession>A0A645A5X9</accession>
<comment type="caution">
    <text evidence="2">The sequence shown here is derived from an EMBL/GenBank/DDBJ whole genome shotgun (WGS) entry which is preliminary data.</text>
</comment>
<keyword evidence="1" id="KW-0812">Transmembrane</keyword>
<gene>
    <name evidence="2" type="ORF">SDC9_95217</name>
</gene>
<dbReference type="EMBL" id="VSSQ01012121">
    <property type="protein sequence ID" value="MPM48492.1"/>
    <property type="molecule type" value="Genomic_DNA"/>
</dbReference>
<organism evidence="2">
    <name type="scientific">bioreactor metagenome</name>
    <dbReference type="NCBI Taxonomy" id="1076179"/>
    <lineage>
        <taxon>unclassified sequences</taxon>
        <taxon>metagenomes</taxon>
        <taxon>ecological metagenomes</taxon>
    </lineage>
</organism>
<feature type="transmembrane region" description="Helical" evidence="1">
    <location>
        <begin position="125"/>
        <end position="145"/>
    </location>
</feature>
<evidence type="ECO:0000256" key="1">
    <source>
        <dbReference type="SAM" id="Phobius"/>
    </source>
</evidence>
<protein>
    <submittedName>
        <fullName evidence="2">Uncharacterized protein</fullName>
    </submittedName>
</protein>
<feature type="transmembrane region" description="Helical" evidence="1">
    <location>
        <begin position="88"/>
        <end position="105"/>
    </location>
</feature>
<keyword evidence="1" id="KW-0472">Membrane</keyword>
<keyword evidence="1" id="KW-1133">Transmembrane helix</keyword>
<sequence length="160" mass="16877">MTVAPMRACWPGRFPPPYRFIRSTFVEKSRFPENKNGDVCDGGKVGFTPSRAASPVPMNAPPCPSFCLTGRDGSTPSLAASPCVMKELFAAAGAFAAAAAGTLFFSEVPCTDGTSPSSFPMFGNLISGSSFSVGSLFLMSSHLFNATKYRSPSHKIYAPS</sequence>
<evidence type="ECO:0000313" key="2">
    <source>
        <dbReference type="EMBL" id="MPM48492.1"/>
    </source>
</evidence>
<reference evidence="2" key="1">
    <citation type="submission" date="2019-08" db="EMBL/GenBank/DDBJ databases">
        <authorList>
            <person name="Kucharzyk K."/>
            <person name="Murdoch R.W."/>
            <person name="Higgins S."/>
            <person name="Loffler F."/>
        </authorList>
    </citation>
    <scope>NUCLEOTIDE SEQUENCE</scope>
</reference>
<dbReference type="AlphaFoldDB" id="A0A645A5X9"/>
<proteinExistence type="predicted"/>